<dbReference type="AlphaFoldDB" id="A0A2G5BAM6"/>
<dbReference type="Proteomes" id="UP000242474">
    <property type="component" value="Unassembled WGS sequence"/>
</dbReference>
<protein>
    <submittedName>
        <fullName evidence="1">Uncharacterized protein</fullName>
    </submittedName>
</protein>
<sequence length="164" mass="18427">MSKGEYTYSANIAFEESSNWSRIIHNGIQKVDCEEIESILHQQLKKTKLTVKSSEADEEMKINDTIYHTVYIRLTEVNSHNWNQKVFDSIIEWINKQRSAAGSNFNAFGVFTPESNNPITDEGAAILDSRNNNPTAEFTARSMPVKLDFDSDGSVTSDADSSNP</sequence>
<gene>
    <name evidence="1" type="ORF">COEREDRAFT_87517</name>
</gene>
<dbReference type="EMBL" id="KZ303504">
    <property type="protein sequence ID" value="PIA15767.1"/>
    <property type="molecule type" value="Genomic_DNA"/>
</dbReference>
<organism evidence="1 2">
    <name type="scientific">Coemansia reversa (strain ATCC 12441 / NRRL 1564)</name>
    <dbReference type="NCBI Taxonomy" id="763665"/>
    <lineage>
        <taxon>Eukaryota</taxon>
        <taxon>Fungi</taxon>
        <taxon>Fungi incertae sedis</taxon>
        <taxon>Zoopagomycota</taxon>
        <taxon>Kickxellomycotina</taxon>
        <taxon>Kickxellomycetes</taxon>
        <taxon>Kickxellales</taxon>
        <taxon>Kickxellaceae</taxon>
        <taxon>Coemansia</taxon>
    </lineage>
</organism>
<keyword evidence="2" id="KW-1185">Reference proteome</keyword>
<evidence type="ECO:0000313" key="2">
    <source>
        <dbReference type="Proteomes" id="UP000242474"/>
    </source>
</evidence>
<evidence type="ECO:0000313" key="1">
    <source>
        <dbReference type="EMBL" id="PIA15767.1"/>
    </source>
</evidence>
<name>A0A2G5BAM6_COERN</name>
<proteinExistence type="predicted"/>
<reference evidence="1 2" key="1">
    <citation type="journal article" date="2015" name="Genome Biol. Evol.">
        <title>Phylogenomic analyses indicate that early fungi evolved digesting cell walls of algal ancestors of land plants.</title>
        <authorList>
            <person name="Chang Y."/>
            <person name="Wang S."/>
            <person name="Sekimoto S."/>
            <person name="Aerts A.L."/>
            <person name="Choi C."/>
            <person name="Clum A."/>
            <person name="LaButti K.M."/>
            <person name="Lindquist E.A."/>
            <person name="Yee Ngan C."/>
            <person name="Ohm R.A."/>
            <person name="Salamov A.A."/>
            <person name="Grigoriev I.V."/>
            <person name="Spatafora J.W."/>
            <person name="Berbee M.L."/>
        </authorList>
    </citation>
    <scope>NUCLEOTIDE SEQUENCE [LARGE SCALE GENOMIC DNA]</scope>
    <source>
        <strain evidence="1 2">NRRL 1564</strain>
    </source>
</reference>
<accession>A0A2G5BAM6</accession>